<reference evidence="1 2" key="1">
    <citation type="journal article" date="2016" name="Nat. Commun.">
        <title>Local admixture of amplified and diversified secreted pathogenesis determinants shapes mosaic Toxoplasma gondii genomes.</title>
        <authorList>
            <person name="Lorenzi H."/>
            <person name="Khan A."/>
            <person name="Behnke M.S."/>
            <person name="Namasivayam S."/>
            <person name="Swapna L.S."/>
            <person name="Hadjithomas M."/>
            <person name="Karamycheva S."/>
            <person name="Pinney D."/>
            <person name="Brunk B.P."/>
            <person name="Ajioka J.W."/>
            <person name="Ajzenberg D."/>
            <person name="Boothroyd J.C."/>
            <person name="Boyle J.P."/>
            <person name="Darde M.L."/>
            <person name="Diaz-Miranda M.A."/>
            <person name="Dubey J.P."/>
            <person name="Fritz H.M."/>
            <person name="Gennari S.M."/>
            <person name="Gregory B.D."/>
            <person name="Kim K."/>
            <person name="Saeij J.P."/>
            <person name="Su C."/>
            <person name="White M.W."/>
            <person name="Zhu X.Q."/>
            <person name="Howe D.K."/>
            <person name="Rosenthal B.M."/>
            <person name="Grigg M.E."/>
            <person name="Parkinson J."/>
            <person name="Liu L."/>
            <person name="Kissinger J.C."/>
            <person name="Roos D.S."/>
            <person name="Sibley L.D."/>
        </authorList>
    </citation>
    <scope>NUCLEOTIDE SEQUENCE [LARGE SCALE GENOMIC DNA]</scope>
    <source>
        <strain evidence="1 2">COUG</strain>
    </source>
</reference>
<name>A0A2G8XLW9_TOXGO</name>
<evidence type="ECO:0000313" key="1">
    <source>
        <dbReference type="EMBL" id="PIL96025.1"/>
    </source>
</evidence>
<accession>A0A2G8XLW9</accession>
<protein>
    <submittedName>
        <fullName evidence="1">Uncharacterized protein</fullName>
    </submittedName>
</protein>
<dbReference type="AlphaFoldDB" id="A0A2G8XLW9"/>
<feature type="non-terminal residue" evidence="1">
    <location>
        <position position="1"/>
    </location>
</feature>
<comment type="caution">
    <text evidence="1">The sequence shown here is derived from an EMBL/GenBank/DDBJ whole genome shotgun (WGS) entry which is preliminary data.</text>
</comment>
<dbReference type="EMBL" id="AGQR02004187">
    <property type="protein sequence ID" value="PIL96025.1"/>
    <property type="molecule type" value="Genomic_DNA"/>
</dbReference>
<gene>
    <name evidence="1" type="ORF">TGCOUG_396080</name>
</gene>
<evidence type="ECO:0000313" key="2">
    <source>
        <dbReference type="Proteomes" id="UP000236343"/>
    </source>
</evidence>
<dbReference type="Proteomes" id="UP000236343">
    <property type="component" value="Unassembled WGS sequence"/>
</dbReference>
<sequence>RRTRVLQIHHALLLPRCCWSASRLRHHQ</sequence>
<feature type="non-terminal residue" evidence="1">
    <location>
        <position position="28"/>
    </location>
</feature>
<proteinExistence type="predicted"/>
<organism evidence="1 2">
    <name type="scientific">Toxoplasma gondii COUG</name>
    <dbReference type="NCBI Taxonomy" id="1074873"/>
    <lineage>
        <taxon>Eukaryota</taxon>
        <taxon>Sar</taxon>
        <taxon>Alveolata</taxon>
        <taxon>Apicomplexa</taxon>
        <taxon>Conoidasida</taxon>
        <taxon>Coccidia</taxon>
        <taxon>Eucoccidiorida</taxon>
        <taxon>Eimeriorina</taxon>
        <taxon>Sarcocystidae</taxon>
        <taxon>Toxoplasma</taxon>
    </lineage>
</organism>
<dbReference type="VEuPathDB" id="ToxoDB:TGCOUG_396080"/>